<evidence type="ECO:0000259" key="3">
    <source>
        <dbReference type="PROSITE" id="PS50405"/>
    </source>
</evidence>
<accession>A0A934JTB3</accession>
<dbReference type="RefSeq" id="WP_199469988.1">
    <property type="nucleotide sequence ID" value="NZ_JAEMNX010000027.1"/>
</dbReference>
<evidence type="ECO:0000259" key="2">
    <source>
        <dbReference type="PROSITE" id="PS50404"/>
    </source>
</evidence>
<sequence length="258" mass="29855">MITLYHNDMSVCAQKVRLVLAHKKLEWEGIHLNLRAGEQFKPDFLQINPKAVIPVLVHNNNVITESNVICYYLEEVFNQQALMPEDPIKRAELRVWLTRLDAGLHEQVAVISFCLAFRKQLLSRYATKEALEGFLSNIPDPSRAMVMRDMLENGISSPRLTLAIFAYKKLIKDLAYALESNDWIMSSGLSLADFAFLPYIERLEQLQLQELWQDFPQIDEWLTRLRSTDAYKIGMAEWHNQDYIQLMSQSAEPLPAID</sequence>
<dbReference type="PROSITE" id="PS50404">
    <property type="entry name" value="GST_NTER"/>
    <property type="match status" value="1"/>
</dbReference>
<evidence type="ECO:0000313" key="4">
    <source>
        <dbReference type="EMBL" id="MBJ7539594.1"/>
    </source>
</evidence>
<reference evidence="4" key="1">
    <citation type="submission" date="2020-12" db="EMBL/GenBank/DDBJ databases">
        <title>Marinomonas arctica sp. nov., a psychrotolerant bacterium isolated from the Arctic.</title>
        <authorList>
            <person name="Zhang Y."/>
        </authorList>
    </citation>
    <scope>NUCLEOTIDE SEQUENCE</scope>
    <source>
        <strain evidence="4">C1424</strain>
    </source>
</reference>
<dbReference type="AlphaFoldDB" id="A0A934JTB3"/>
<dbReference type="PANTHER" id="PTHR44051:SF8">
    <property type="entry name" value="GLUTATHIONE S-TRANSFERASE GSTA"/>
    <property type="match status" value="1"/>
</dbReference>
<dbReference type="Pfam" id="PF02798">
    <property type="entry name" value="GST_N"/>
    <property type="match status" value="1"/>
</dbReference>
<dbReference type="SFLD" id="SFLDG00358">
    <property type="entry name" value="Main_(cytGST)"/>
    <property type="match status" value="1"/>
</dbReference>
<dbReference type="InterPro" id="IPR036249">
    <property type="entry name" value="Thioredoxin-like_sf"/>
</dbReference>
<dbReference type="Proteomes" id="UP000628710">
    <property type="component" value="Unassembled WGS sequence"/>
</dbReference>
<dbReference type="SUPFAM" id="SSF52833">
    <property type="entry name" value="Thioredoxin-like"/>
    <property type="match status" value="1"/>
</dbReference>
<dbReference type="InterPro" id="IPR010987">
    <property type="entry name" value="Glutathione-S-Trfase_C-like"/>
</dbReference>
<dbReference type="PANTHER" id="PTHR44051">
    <property type="entry name" value="GLUTATHIONE S-TRANSFERASE-RELATED"/>
    <property type="match status" value="1"/>
</dbReference>
<organism evidence="4 5">
    <name type="scientific">Marinomonas transparens</name>
    <dbReference type="NCBI Taxonomy" id="2795388"/>
    <lineage>
        <taxon>Bacteria</taxon>
        <taxon>Pseudomonadati</taxon>
        <taxon>Pseudomonadota</taxon>
        <taxon>Gammaproteobacteria</taxon>
        <taxon>Oceanospirillales</taxon>
        <taxon>Oceanospirillaceae</taxon>
        <taxon>Marinomonas</taxon>
    </lineage>
</organism>
<comment type="caution">
    <text evidence="4">The sequence shown here is derived from an EMBL/GenBank/DDBJ whole genome shotgun (WGS) entry which is preliminary data.</text>
</comment>
<evidence type="ECO:0000256" key="1">
    <source>
        <dbReference type="RuleBase" id="RU003494"/>
    </source>
</evidence>
<dbReference type="CDD" id="cd00299">
    <property type="entry name" value="GST_C_family"/>
    <property type="match status" value="1"/>
</dbReference>
<gene>
    <name evidence="4" type="ORF">I8J31_18110</name>
</gene>
<proteinExistence type="inferred from homology"/>
<dbReference type="PROSITE" id="PS50405">
    <property type="entry name" value="GST_CTER"/>
    <property type="match status" value="1"/>
</dbReference>
<feature type="domain" description="GST C-terminal" evidence="3">
    <location>
        <begin position="86"/>
        <end position="254"/>
    </location>
</feature>
<dbReference type="InterPro" id="IPR004046">
    <property type="entry name" value="GST_C"/>
</dbReference>
<dbReference type="CDD" id="cd00570">
    <property type="entry name" value="GST_N_family"/>
    <property type="match status" value="1"/>
</dbReference>
<dbReference type="InterPro" id="IPR004045">
    <property type="entry name" value="Glutathione_S-Trfase_N"/>
</dbReference>
<protein>
    <submittedName>
        <fullName evidence="4">Glutathione S-transferase family protein</fullName>
    </submittedName>
</protein>
<name>A0A934JTB3_9GAMM</name>
<feature type="domain" description="GST N-terminal" evidence="2">
    <location>
        <begin position="1"/>
        <end position="81"/>
    </location>
</feature>
<comment type="similarity">
    <text evidence="1">Belongs to the GST superfamily.</text>
</comment>
<dbReference type="InterPro" id="IPR036282">
    <property type="entry name" value="Glutathione-S-Trfase_C_sf"/>
</dbReference>
<dbReference type="InterPro" id="IPR040079">
    <property type="entry name" value="Glutathione_S-Trfase"/>
</dbReference>
<dbReference type="Gene3D" id="1.20.1050.10">
    <property type="match status" value="1"/>
</dbReference>
<dbReference type="EMBL" id="JAEMNX010000027">
    <property type="protein sequence ID" value="MBJ7539594.1"/>
    <property type="molecule type" value="Genomic_DNA"/>
</dbReference>
<dbReference type="Pfam" id="PF00043">
    <property type="entry name" value="GST_C"/>
    <property type="match status" value="1"/>
</dbReference>
<keyword evidence="5" id="KW-1185">Reference proteome</keyword>
<evidence type="ECO:0000313" key="5">
    <source>
        <dbReference type="Proteomes" id="UP000628710"/>
    </source>
</evidence>
<dbReference type="SUPFAM" id="SSF47616">
    <property type="entry name" value="GST C-terminal domain-like"/>
    <property type="match status" value="1"/>
</dbReference>
<dbReference type="SFLD" id="SFLDS00019">
    <property type="entry name" value="Glutathione_Transferase_(cytos"/>
    <property type="match status" value="1"/>
</dbReference>
<dbReference type="Gene3D" id="3.40.30.10">
    <property type="entry name" value="Glutaredoxin"/>
    <property type="match status" value="1"/>
</dbReference>